<sequence length="90" mass="10456">MVKRYDSKKIEQLIYNIYKGYGFSEEESQEVAHMLIYTDLIGIESHGVQRMIMYDGFIRNGKIRVHNRPEVVKETDVSAVVDAHFGLGQY</sequence>
<dbReference type="InterPro" id="IPR043143">
    <property type="entry name" value="Mal/L-sulf/L-lact_DH-like_NADP"/>
</dbReference>
<dbReference type="InterPro" id="IPR003767">
    <property type="entry name" value="Malate/L-lactate_DH-like"/>
</dbReference>
<dbReference type="Gene3D" id="3.30.1370.60">
    <property type="entry name" value="Hypothetical oxidoreductase yiak, domain 2"/>
    <property type="match status" value="1"/>
</dbReference>
<evidence type="ECO:0000256" key="1">
    <source>
        <dbReference type="ARBA" id="ARBA00006056"/>
    </source>
</evidence>
<evidence type="ECO:0000313" key="4">
    <source>
        <dbReference type="Proteomes" id="UP000236990"/>
    </source>
</evidence>
<dbReference type="EC" id="1.1.1.350" evidence="3"/>
<evidence type="ECO:0000256" key="2">
    <source>
        <dbReference type="ARBA" id="ARBA00023002"/>
    </source>
</evidence>
<dbReference type="Gene3D" id="1.10.1530.10">
    <property type="match status" value="1"/>
</dbReference>
<dbReference type="PANTHER" id="PTHR11091:SF0">
    <property type="entry name" value="MALATE DEHYDROGENASE"/>
    <property type="match status" value="1"/>
</dbReference>
<comment type="caution">
    <text evidence="3">The sequence shown here is derived from an EMBL/GenBank/DDBJ whole genome shotgun (WGS) entry which is preliminary data.</text>
</comment>
<reference evidence="3 4" key="1">
    <citation type="submission" date="2017-06" db="EMBL/GenBank/DDBJ databases">
        <title>Genome sequence of Lactobacillus plantarum subsp. plantarum strain SRCM101258.</title>
        <authorList>
            <person name="Cho S.H."/>
        </authorList>
    </citation>
    <scope>NUCLEOTIDE SEQUENCE [LARGE SCALE GENOMIC DNA]</scope>
    <source>
        <strain evidence="3 4">SRCM101258</strain>
    </source>
</reference>
<comment type="similarity">
    <text evidence="1">Belongs to the LDH2/MDH2 oxidoreductase family.</text>
</comment>
<name>A0A2S3U4I0_LACPN</name>
<dbReference type="InterPro" id="IPR036111">
    <property type="entry name" value="Mal/L-sulfo/L-lacto_DH-like_sf"/>
</dbReference>
<dbReference type="Pfam" id="PF02615">
    <property type="entry name" value="Ldh_2"/>
    <property type="match status" value="1"/>
</dbReference>
<organism evidence="3 4">
    <name type="scientific">Lactiplantibacillus plantarum subsp. plantarum</name>
    <dbReference type="NCBI Taxonomy" id="337330"/>
    <lineage>
        <taxon>Bacteria</taxon>
        <taxon>Bacillati</taxon>
        <taxon>Bacillota</taxon>
        <taxon>Bacilli</taxon>
        <taxon>Lactobacillales</taxon>
        <taxon>Lactobacillaceae</taxon>
        <taxon>Lactiplantibacillus</taxon>
    </lineage>
</organism>
<evidence type="ECO:0000313" key="3">
    <source>
        <dbReference type="EMBL" id="POD82826.1"/>
    </source>
</evidence>
<dbReference type="Proteomes" id="UP000236990">
    <property type="component" value="Unassembled WGS sequence"/>
</dbReference>
<dbReference type="InterPro" id="IPR043144">
    <property type="entry name" value="Mal/L-sulf/L-lact_DH-like_ah"/>
</dbReference>
<dbReference type="SUPFAM" id="SSF89733">
    <property type="entry name" value="L-sulfolactate dehydrogenase-like"/>
    <property type="match status" value="1"/>
</dbReference>
<dbReference type="GO" id="GO:0016491">
    <property type="term" value="F:oxidoreductase activity"/>
    <property type="evidence" value="ECO:0007669"/>
    <property type="project" value="UniProtKB-KW"/>
</dbReference>
<dbReference type="EMBL" id="NKCZ01000114">
    <property type="protein sequence ID" value="POD82826.1"/>
    <property type="molecule type" value="Genomic_DNA"/>
</dbReference>
<dbReference type="AlphaFoldDB" id="A0A2S3U4I0"/>
<gene>
    <name evidence="3" type="primary">allD</name>
    <name evidence="3" type="ORF">S101258_02211</name>
</gene>
<protein>
    <submittedName>
        <fullName evidence="3">Ureidoglycolate dehydrogenase (NAD(+))</fullName>
        <ecNumber evidence="3">1.1.1.350</ecNumber>
    </submittedName>
</protein>
<keyword evidence="2 3" id="KW-0560">Oxidoreductase</keyword>
<dbReference type="PANTHER" id="PTHR11091">
    <property type="entry name" value="OXIDOREDUCTASE-RELATED"/>
    <property type="match status" value="1"/>
</dbReference>
<proteinExistence type="inferred from homology"/>
<accession>A0A2S3U4I0</accession>